<dbReference type="AlphaFoldDB" id="A0A7R9F373"/>
<dbReference type="EMBL" id="OD567822">
    <property type="protein sequence ID" value="CAD7446196.1"/>
    <property type="molecule type" value="Genomic_DNA"/>
</dbReference>
<protein>
    <submittedName>
        <fullName evidence="2">Uncharacterized protein</fullName>
    </submittedName>
</protein>
<keyword evidence="1" id="KW-1133">Transmembrane helix</keyword>
<evidence type="ECO:0000313" key="2">
    <source>
        <dbReference type="EMBL" id="CAD7446196.1"/>
    </source>
</evidence>
<sequence>MLWINVVGWTVIVMLTVYAGLLIFAQYYDCDPLKSNIGSPVPNISDRVNEVEMSGTARNDEAEIL</sequence>
<reference evidence="2" key="1">
    <citation type="submission" date="2020-11" db="EMBL/GenBank/DDBJ databases">
        <authorList>
            <person name="Tran Van P."/>
        </authorList>
    </citation>
    <scope>NUCLEOTIDE SEQUENCE</scope>
</reference>
<organism evidence="2">
    <name type="scientific">Timema bartmani</name>
    <dbReference type="NCBI Taxonomy" id="61472"/>
    <lineage>
        <taxon>Eukaryota</taxon>
        <taxon>Metazoa</taxon>
        <taxon>Ecdysozoa</taxon>
        <taxon>Arthropoda</taxon>
        <taxon>Hexapoda</taxon>
        <taxon>Insecta</taxon>
        <taxon>Pterygota</taxon>
        <taxon>Neoptera</taxon>
        <taxon>Polyneoptera</taxon>
        <taxon>Phasmatodea</taxon>
        <taxon>Timematodea</taxon>
        <taxon>Timematoidea</taxon>
        <taxon>Timematidae</taxon>
        <taxon>Timema</taxon>
    </lineage>
</organism>
<name>A0A7R9F373_9NEOP</name>
<feature type="transmembrane region" description="Helical" evidence="1">
    <location>
        <begin position="6"/>
        <end position="25"/>
    </location>
</feature>
<gene>
    <name evidence="2" type="ORF">TBIB3V08_LOCUS8530</name>
</gene>
<evidence type="ECO:0000256" key="1">
    <source>
        <dbReference type="SAM" id="Phobius"/>
    </source>
</evidence>
<proteinExistence type="predicted"/>
<accession>A0A7R9F373</accession>
<keyword evidence="1" id="KW-0812">Transmembrane</keyword>
<keyword evidence="1" id="KW-0472">Membrane</keyword>